<organism evidence="1 2">
    <name type="scientific">Meganyctiphanes norvegica</name>
    <name type="common">Northern krill</name>
    <name type="synonym">Thysanopoda norvegica</name>
    <dbReference type="NCBI Taxonomy" id="48144"/>
    <lineage>
        <taxon>Eukaryota</taxon>
        <taxon>Metazoa</taxon>
        <taxon>Ecdysozoa</taxon>
        <taxon>Arthropoda</taxon>
        <taxon>Crustacea</taxon>
        <taxon>Multicrustacea</taxon>
        <taxon>Malacostraca</taxon>
        <taxon>Eumalacostraca</taxon>
        <taxon>Eucarida</taxon>
        <taxon>Euphausiacea</taxon>
        <taxon>Euphausiidae</taxon>
        <taxon>Meganyctiphanes</taxon>
    </lineage>
</organism>
<protein>
    <recommendedName>
        <fullName evidence="3">EGF domain-specific O-linked N-acetylglucosamine transferase</fullName>
    </recommendedName>
</protein>
<feature type="non-terminal residue" evidence="1">
    <location>
        <position position="175"/>
    </location>
</feature>
<evidence type="ECO:0000313" key="1">
    <source>
        <dbReference type="EMBL" id="CAL4060802.1"/>
    </source>
</evidence>
<gene>
    <name evidence="1" type="ORF">MNOR_LOCUS1557</name>
</gene>
<dbReference type="GO" id="GO:0003830">
    <property type="term" value="F:beta-1,4-mannosylglycoprotein 4-beta-N-acetylglucosaminyltransferase activity"/>
    <property type="evidence" value="ECO:0007669"/>
    <property type="project" value="InterPro"/>
</dbReference>
<dbReference type="GO" id="GO:0016020">
    <property type="term" value="C:membrane"/>
    <property type="evidence" value="ECO:0007669"/>
    <property type="project" value="InterPro"/>
</dbReference>
<feature type="non-terminal residue" evidence="1">
    <location>
        <position position="1"/>
    </location>
</feature>
<reference evidence="1 2" key="1">
    <citation type="submission" date="2024-05" db="EMBL/GenBank/DDBJ databases">
        <authorList>
            <person name="Wallberg A."/>
        </authorList>
    </citation>
    <scope>NUCLEOTIDE SEQUENCE [LARGE SCALE GENOMIC DNA]</scope>
</reference>
<keyword evidence="2" id="KW-1185">Reference proteome</keyword>
<dbReference type="GO" id="GO:0006044">
    <property type="term" value="P:N-acetylglucosamine metabolic process"/>
    <property type="evidence" value="ECO:0007669"/>
    <property type="project" value="TreeGrafter"/>
</dbReference>
<dbReference type="InterPro" id="IPR006813">
    <property type="entry name" value="Glyco_trans_17"/>
</dbReference>
<dbReference type="EMBL" id="CAXKWB010000417">
    <property type="protein sequence ID" value="CAL4060802.1"/>
    <property type="molecule type" value="Genomic_DNA"/>
</dbReference>
<accession>A0AAV2PKD0</accession>
<proteinExistence type="predicted"/>
<dbReference type="Pfam" id="PF04724">
    <property type="entry name" value="Glyco_transf_17"/>
    <property type="match status" value="1"/>
</dbReference>
<name>A0AAV2PKD0_MEGNR</name>
<evidence type="ECO:0008006" key="3">
    <source>
        <dbReference type="Google" id="ProtNLM"/>
    </source>
</evidence>
<evidence type="ECO:0000313" key="2">
    <source>
        <dbReference type="Proteomes" id="UP001497623"/>
    </source>
</evidence>
<dbReference type="Proteomes" id="UP001497623">
    <property type="component" value="Unassembled WGS sequence"/>
</dbReference>
<comment type="caution">
    <text evidence="1">The sequence shown here is derived from an EMBL/GenBank/DDBJ whole genome shotgun (WGS) entry which is preliminary data.</text>
</comment>
<dbReference type="PANTHER" id="PTHR12224:SF0">
    <property type="entry name" value="BETA-1,4-MANNOSYL-GLYCOPROTEIN 4-BETA-N-ACETYLGLUCOSAMINYLTRANSFERASE"/>
    <property type="match status" value="1"/>
</dbReference>
<dbReference type="PANTHER" id="PTHR12224">
    <property type="entry name" value="BETA-1,4-MANNOSYL-GLYCOPROTEIN BETA-1,4-N-ACETYLGLUCOSAMINYL-TRANSFERASE"/>
    <property type="match status" value="1"/>
</dbReference>
<dbReference type="AlphaFoldDB" id="A0AAV2PKD0"/>
<sequence length="175" mass="20673">FVFKSYNLNKPPSFYLHDEENVFFTNINEGTTCFIQGTDLQNSHENCTCKAQYFGKDCGIPAAAWFAFFQDKGSNPNLRKRTHPRRVIHGMQVSYELVLFETRLHELYNTVDAFVIVESNYTDYGEPKPLWFLDRLKNGYLRNFQKKILHIFVNSKPPNAKRNSWRAHDYMRSFL</sequence>